<name>A0A934RC74_9BACT</name>
<feature type="transmembrane region" description="Helical" evidence="13">
    <location>
        <begin position="279"/>
        <end position="299"/>
    </location>
</feature>
<feature type="transmembrane region" description="Helical" evidence="13">
    <location>
        <begin position="139"/>
        <end position="158"/>
    </location>
</feature>
<dbReference type="PANTHER" id="PTHR32024:SF2">
    <property type="entry name" value="TRK SYSTEM POTASSIUM UPTAKE PROTEIN TRKG-RELATED"/>
    <property type="match status" value="1"/>
</dbReference>
<evidence type="ECO:0000256" key="9">
    <source>
        <dbReference type="ARBA" id="ARBA00022989"/>
    </source>
</evidence>
<evidence type="ECO:0000256" key="11">
    <source>
        <dbReference type="ARBA" id="ARBA00023136"/>
    </source>
</evidence>
<dbReference type="GO" id="GO:0015379">
    <property type="term" value="F:potassium:chloride symporter activity"/>
    <property type="evidence" value="ECO:0007669"/>
    <property type="project" value="InterPro"/>
</dbReference>
<evidence type="ECO:0000256" key="2">
    <source>
        <dbReference type="ARBA" id="ARBA00009137"/>
    </source>
</evidence>
<dbReference type="Pfam" id="PF02386">
    <property type="entry name" value="TrkH"/>
    <property type="match status" value="1"/>
</dbReference>
<organism evidence="14 15">
    <name type="scientific">Haloferula rosea</name>
    <dbReference type="NCBI Taxonomy" id="490093"/>
    <lineage>
        <taxon>Bacteria</taxon>
        <taxon>Pseudomonadati</taxon>
        <taxon>Verrucomicrobiota</taxon>
        <taxon>Verrucomicrobiia</taxon>
        <taxon>Verrucomicrobiales</taxon>
        <taxon>Verrucomicrobiaceae</taxon>
        <taxon>Haloferula</taxon>
    </lineage>
</organism>
<comment type="caution">
    <text evidence="14">The sequence shown here is derived from an EMBL/GenBank/DDBJ whole genome shotgun (WGS) entry which is preliminary data.</text>
</comment>
<protein>
    <submittedName>
        <fullName evidence="14">TrkH family potassium uptake protein</fullName>
    </submittedName>
</protein>
<comment type="similarity">
    <text evidence="2">Belongs to the TrkH potassium transport family.</text>
</comment>
<feature type="binding site" evidence="12">
    <location>
        <position position="325"/>
    </location>
    <ligand>
        <name>K(+)</name>
        <dbReference type="ChEBI" id="CHEBI:29103"/>
    </ligand>
</feature>
<reference evidence="14" key="1">
    <citation type="submission" date="2021-01" db="EMBL/GenBank/DDBJ databases">
        <title>Modified the classification status of verrucomicrobia.</title>
        <authorList>
            <person name="Feng X."/>
        </authorList>
    </citation>
    <scope>NUCLEOTIDE SEQUENCE</scope>
    <source>
        <strain evidence="14">KCTC 22201</strain>
    </source>
</reference>
<dbReference type="GO" id="GO:0046872">
    <property type="term" value="F:metal ion binding"/>
    <property type="evidence" value="ECO:0007669"/>
    <property type="project" value="UniProtKB-KW"/>
</dbReference>
<dbReference type="InterPro" id="IPR004772">
    <property type="entry name" value="TrkH"/>
</dbReference>
<feature type="transmembrane region" description="Helical" evidence="13">
    <location>
        <begin position="38"/>
        <end position="62"/>
    </location>
</feature>
<feature type="transmembrane region" description="Helical" evidence="13">
    <location>
        <begin position="406"/>
        <end position="424"/>
    </location>
</feature>
<feature type="binding site" evidence="12">
    <location>
        <position position="445"/>
    </location>
    <ligand>
        <name>K(+)</name>
        <dbReference type="ChEBI" id="CHEBI:29103"/>
    </ligand>
</feature>
<keyword evidence="3" id="KW-0813">Transport</keyword>
<keyword evidence="5" id="KW-0997">Cell inner membrane</keyword>
<dbReference type="Proteomes" id="UP000658278">
    <property type="component" value="Unassembled WGS sequence"/>
</dbReference>
<feature type="binding site" evidence="12">
    <location>
        <position position="114"/>
    </location>
    <ligand>
        <name>K(+)</name>
        <dbReference type="ChEBI" id="CHEBI:29103"/>
    </ligand>
</feature>
<keyword evidence="6" id="KW-0633">Potassium transport</keyword>
<dbReference type="EMBL" id="JAENII010000013">
    <property type="protein sequence ID" value="MBK1828427.1"/>
    <property type="molecule type" value="Genomic_DNA"/>
</dbReference>
<dbReference type="InterPro" id="IPR003445">
    <property type="entry name" value="Cat_transpt"/>
</dbReference>
<gene>
    <name evidence="14" type="ORF">JIN81_15445</name>
</gene>
<dbReference type="AlphaFoldDB" id="A0A934RC74"/>
<dbReference type="RefSeq" id="WP_200281804.1">
    <property type="nucleotide sequence ID" value="NZ_JAENII010000013.1"/>
</dbReference>
<evidence type="ECO:0000256" key="13">
    <source>
        <dbReference type="SAM" id="Phobius"/>
    </source>
</evidence>
<sequence>MNFRILAKVLGLLLLLLSVAMSVCAVFARVDPMAVKLNATWALFTSAGVTFLAGAILILSGLGKFDRIPRREGVVIVGLGWVLSTVFGALPYMLCEPHLNWSQALFESASGFTTTGSTVISDLTLWPRGILLWRSATQWLGGIGILVLFVAVLSYLGVASKSLFRNESSFKTGEASTARIRDTALTLLKIYLGLTGLCLAGLRLLGLSWFDSVSHAMTTVSTGGFSPHNASIGHYTGWGNGWAIELWLSVFMVLCSLNFLIFAVIAAKNWNRLREEDDARWFLGITVGISLTIGLGLFADARYSIDLVEALRESWFIVVSIASTTGFGTVDYELWPAWCKALLAILMIVGGCAGSTAGGMKVGRLEIFLKSSAHEVIRAFRPNQVFRLVVNGSPVDDASRARTTSFVALYLLIMALGSVVVGILEAGHGVDLETCLGAVLATLSNIGPGFGDLGPTENFSQLREPTLAFLSGLMILGRLELFAILVLFVPAAWRRY</sequence>
<evidence type="ECO:0000256" key="3">
    <source>
        <dbReference type="ARBA" id="ARBA00022448"/>
    </source>
</evidence>
<keyword evidence="15" id="KW-1185">Reference proteome</keyword>
<feature type="binding site" evidence="12">
    <location>
        <position position="324"/>
    </location>
    <ligand>
        <name>K(+)</name>
        <dbReference type="ChEBI" id="CHEBI:29103"/>
    </ligand>
</feature>
<evidence type="ECO:0000313" key="15">
    <source>
        <dbReference type="Proteomes" id="UP000658278"/>
    </source>
</evidence>
<keyword evidence="9 13" id="KW-1133">Transmembrane helix</keyword>
<evidence type="ECO:0000256" key="12">
    <source>
        <dbReference type="PIRSR" id="PIRSR006247-1"/>
    </source>
</evidence>
<feature type="transmembrane region" description="Helical" evidence="13">
    <location>
        <begin position="190"/>
        <end position="210"/>
    </location>
</feature>
<dbReference type="GO" id="GO:0005886">
    <property type="term" value="C:plasma membrane"/>
    <property type="evidence" value="ECO:0007669"/>
    <property type="project" value="UniProtKB-SubCell"/>
</dbReference>
<evidence type="ECO:0000256" key="10">
    <source>
        <dbReference type="ARBA" id="ARBA00023065"/>
    </source>
</evidence>
<keyword evidence="10" id="KW-0406">Ion transport</keyword>
<dbReference type="PANTHER" id="PTHR32024">
    <property type="entry name" value="TRK SYSTEM POTASSIUM UPTAKE PROTEIN TRKG-RELATED"/>
    <property type="match status" value="1"/>
</dbReference>
<feature type="transmembrane region" description="Helical" evidence="13">
    <location>
        <begin position="74"/>
        <end position="94"/>
    </location>
</feature>
<feature type="binding site" evidence="12">
    <location>
        <position position="223"/>
    </location>
    <ligand>
        <name>K(+)</name>
        <dbReference type="ChEBI" id="CHEBI:29103"/>
    </ligand>
</feature>
<accession>A0A934RC74</accession>
<proteinExistence type="inferred from homology"/>
<evidence type="ECO:0000256" key="7">
    <source>
        <dbReference type="ARBA" id="ARBA00022692"/>
    </source>
</evidence>
<dbReference type="PIRSF" id="PIRSF006247">
    <property type="entry name" value="TrkH"/>
    <property type="match status" value="1"/>
</dbReference>
<evidence type="ECO:0000256" key="4">
    <source>
        <dbReference type="ARBA" id="ARBA00022475"/>
    </source>
</evidence>
<keyword evidence="11 13" id="KW-0472">Membrane</keyword>
<feature type="transmembrane region" description="Helical" evidence="13">
    <location>
        <begin position="246"/>
        <end position="267"/>
    </location>
</feature>
<feature type="binding site" evidence="12">
    <location>
        <position position="115"/>
    </location>
    <ligand>
        <name>K(+)</name>
        <dbReference type="ChEBI" id="CHEBI:29103"/>
    </ligand>
</feature>
<evidence type="ECO:0000256" key="5">
    <source>
        <dbReference type="ARBA" id="ARBA00022519"/>
    </source>
</evidence>
<evidence type="ECO:0000256" key="1">
    <source>
        <dbReference type="ARBA" id="ARBA00004429"/>
    </source>
</evidence>
<evidence type="ECO:0000256" key="8">
    <source>
        <dbReference type="ARBA" id="ARBA00022958"/>
    </source>
</evidence>
<keyword evidence="12" id="KW-0479">Metal-binding</keyword>
<keyword evidence="7 13" id="KW-0812">Transmembrane</keyword>
<feature type="transmembrane region" description="Helical" evidence="13">
    <location>
        <begin position="341"/>
        <end position="360"/>
    </location>
</feature>
<keyword evidence="8 12" id="KW-0630">Potassium</keyword>
<keyword evidence="4" id="KW-1003">Cell membrane</keyword>
<evidence type="ECO:0000256" key="6">
    <source>
        <dbReference type="ARBA" id="ARBA00022538"/>
    </source>
</evidence>
<comment type="subcellular location">
    <subcellularLocation>
        <location evidence="1">Cell inner membrane</location>
        <topology evidence="1">Multi-pass membrane protein</topology>
    </subcellularLocation>
</comment>
<evidence type="ECO:0000313" key="14">
    <source>
        <dbReference type="EMBL" id="MBK1828427.1"/>
    </source>
</evidence>
<feature type="transmembrane region" description="Helical" evidence="13">
    <location>
        <begin position="467"/>
        <end position="493"/>
    </location>
</feature>